<name>A0A6B9V7V4_ARAHY</name>
<evidence type="ECO:0000313" key="1">
    <source>
        <dbReference type="EMBL" id="QHN77489.1"/>
    </source>
</evidence>
<reference evidence="1 2" key="1">
    <citation type="submission" date="2020-01" db="EMBL/GenBank/DDBJ databases">
        <title>Genome sequence of Arachis hypogaea, cultivar Shitouqi.</title>
        <authorList>
            <person name="Zhuang W."/>
            <person name="Chen H."/>
            <person name="Varshney R."/>
            <person name="Wang D."/>
            <person name="Ming R."/>
        </authorList>
    </citation>
    <scope>NUCLEOTIDE SEQUENCE [LARGE SCALE GENOMIC DNA]</scope>
    <source>
        <tissue evidence="1">Young leaf</tissue>
    </source>
</reference>
<dbReference type="Proteomes" id="UP000464620">
    <property type="component" value="Chromosome B09"/>
</dbReference>
<gene>
    <name evidence="1" type="ORF">DS421_19g653130</name>
</gene>
<proteinExistence type="predicted"/>
<accession>A0A6B9V7V4</accession>
<sequence>MWSTVVTGIGSWSTEVKSTSLLGMLLLKAMLLVPATSSQVQLLPVGLSQL</sequence>
<protein>
    <submittedName>
        <fullName evidence="1">Uncharacterized protein</fullName>
    </submittedName>
</protein>
<organism evidence="1 2">
    <name type="scientific">Arachis hypogaea</name>
    <name type="common">Peanut</name>
    <dbReference type="NCBI Taxonomy" id="3818"/>
    <lineage>
        <taxon>Eukaryota</taxon>
        <taxon>Viridiplantae</taxon>
        <taxon>Streptophyta</taxon>
        <taxon>Embryophyta</taxon>
        <taxon>Tracheophyta</taxon>
        <taxon>Spermatophyta</taxon>
        <taxon>Magnoliopsida</taxon>
        <taxon>eudicotyledons</taxon>
        <taxon>Gunneridae</taxon>
        <taxon>Pentapetalae</taxon>
        <taxon>rosids</taxon>
        <taxon>fabids</taxon>
        <taxon>Fabales</taxon>
        <taxon>Fabaceae</taxon>
        <taxon>Papilionoideae</taxon>
        <taxon>50 kb inversion clade</taxon>
        <taxon>dalbergioids sensu lato</taxon>
        <taxon>Dalbergieae</taxon>
        <taxon>Pterocarpus clade</taxon>
        <taxon>Arachis</taxon>
    </lineage>
</organism>
<evidence type="ECO:0000313" key="2">
    <source>
        <dbReference type="Proteomes" id="UP000464620"/>
    </source>
</evidence>
<dbReference type="EMBL" id="CP031001">
    <property type="protein sequence ID" value="QHN77489.1"/>
    <property type="molecule type" value="Genomic_DNA"/>
</dbReference>
<dbReference type="AlphaFoldDB" id="A0A6B9V7V4"/>